<keyword evidence="1" id="KW-0472">Membrane</keyword>
<keyword evidence="1" id="KW-1133">Transmembrane helix</keyword>
<gene>
    <name evidence="2" type="ORF">WMO24_00140</name>
</gene>
<keyword evidence="1" id="KW-0812">Transmembrane</keyword>
<reference evidence="2 3" key="1">
    <citation type="submission" date="2024-03" db="EMBL/GenBank/DDBJ databases">
        <title>Human intestinal bacterial collection.</title>
        <authorList>
            <person name="Pauvert C."/>
            <person name="Hitch T.C.A."/>
            <person name="Clavel T."/>
        </authorList>
    </citation>
    <scope>NUCLEOTIDE SEQUENCE [LARGE SCALE GENOMIC DNA]</scope>
    <source>
        <strain evidence="2 3">CLA-JM-H11</strain>
    </source>
</reference>
<organism evidence="2 3">
    <name type="scientific">Ruthenibacterium intestinale</name>
    <dbReference type="NCBI Taxonomy" id="3133163"/>
    <lineage>
        <taxon>Bacteria</taxon>
        <taxon>Bacillati</taxon>
        <taxon>Bacillota</taxon>
        <taxon>Clostridia</taxon>
        <taxon>Eubacteriales</taxon>
        <taxon>Oscillospiraceae</taxon>
        <taxon>Ruthenibacterium</taxon>
    </lineage>
</organism>
<proteinExistence type="predicted"/>
<evidence type="ECO:0000313" key="3">
    <source>
        <dbReference type="Proteomes" id="UP001477672"/>
    </source>
</evidence>
<dbReference type="RefSeq" id="WP_349213985.1">
    <property type="nucleotide sequence ID" value="NZ_JBBMFA010000012.1"/>
</dbReference>
<comment type="caution">
    <text evidence="2">The sequence shown here is derived from an EMBL/GenBank/DDBJ whole genome shotgun (WGS) entry which is preliminary data.</text>
</comment>
<sequence>PDVFFISIYAFTHSSDTCQIGFWGKGLIILHLRFLLVLEMRGERRKKQSVFGCLERQSSRSPIKIARILMKIMLWSVFVDHISLPIGRLIGLY</sequence>
<protein>
    <submittedName>
        <fullName evidence="2">Uncharacterized protein</fullName>
    </submittedName>
</protein>
<evidence type="ECO:0000256" key="1">
    <source>
        <dbReference type="SAM" id="Phobius"/>
    </source>
</evidence>
<accession>A0ABV1GAK0</accession>
<evidence type="ECO:0000313" key="2">
    <source>
        <dbReference type="EMBL" id="MEQ2518859.1"/>
    </source>
</evidence>
<dbReference type="Proteomes" id="UP001477672">
    <property type="component" value="Unassembled WGS sequence"/>
</dbReference>
<feature type="transmembrane region" description="Helical" evidence="1">
    <location>
        <begin position="20"/>
        <end position="38"/>
    </location>
</feature>
<feature type="non-terminal residue" evidence="2">
    <location>
        <position position="1"/>
    </location>
</feature>
<name>A0ABV1GAK0_9FIRM</name>
<dbReference type="EMBL" id="JBBMFA010000012">
    <property type="protein sequence ID" value="MEQ2518859.1"/>
    <property type="molecule type" value="Genomic_DNA"/>
</dbReference>
<keyword evidence="3" id="KW-1185">Reference proteome</keyword>